<proteinExistence type="predicted"/>
<evidence type="ECO:0000313" key="2">
    <source>
        <dbReference type="Proteomes" id="UP000194040"/>
    </source>
</evidence>
<sequence length="141" mass="15252">MKVYYSASENGFYIDMLNHEIPVDVTEITEATWNELLSAQAAGKLITADSAGLPIVTEQPAPSDEALINEAEAKKASLRATADTAIAPLQDAIDLGIATDDESAMLNAWRRYRVLLNRLDTSSAAESEIDWPEAPSEKSAL</sequence>
<dbReference type="Pfam" id="PF02413">
    <property type="entry name" value="Caudo_TAP"/>
    <property type="match status" value="1"/>
</dbReference>
<dbReference type="PANTHER" id="PTHR34413">
    <property type="entry name" value="PROPHAGE TAIL FIBER ASSEMBLY PROTEIN HOMOLOG TFAE-RELATED-RELATED"/>
    <property type="match status" value="1"/>
</dbReference>
<reference evidence="1 2" key="1">
    <citation type="submission" date="2016-02" db="EMBL/GenBank/DDBJ databases">
        <title>Species-wide whole genome sequencing reveals diversity, host range in Lonsdalea quercina.</title>
        <authorList>
            <person name="Li Y."/>
        </authorList>
    </citation>
    <scope>NUCLEOTIDE SEQUENCE [LARGE SCALE GENOMIC DNA]</scope>
    <source>
        <strain evidence="1 2">LMG 26265</strain>
    </source>
</reference>
<organism evidence="1 2">
    <name type="scientific">Lonsdalea iberica</name>
    <dbReference type="NCBI Taxonomy" id="1082703"/>
    <lineage>
        <taxon>Bacteria</taxon>
        <taxon>Pseudomonadati</taxon>
        <taxon>Pseudomonadota</taxon>
        <taxon>Gammaproteobacteria</taxon>
        <taxon>Enterobacterales</taxon>
        <taxon>Pectobacteriaceae</taxon>
        <taxon>Lonsdalea</taxon>
    </lineage>
</organism>
<evidence type="ECO:0008006" key="3">
    <source>
        <dbReference type="Google" id="ProtNLM"/>
    </source>
</evidence>
<evidence type="ECO:0000313" key="1">
    <source>
        <dbReference type="EMBL" id="OSN04361.1"/>
    </source>
</evidence>
<dbReference type="InterPro" id="IPR051220">
    <property type="entry name" value="TFA_Chaperone"/>
</dbReference>
<name>A0ABX3XBV2_9GAMM</name>
<gene>
    <name evidence="1" type="ORF">AU512_16350</name>
</gene>
<keyword evidence="2" id="KW-1185">Reference proteome</keyword>
<dbReference type="EMBL" id="LUTQ01000098">
    <property type="protein sequence ID" value="OSN04361.1"/>
    <property type="molecule type" value="Genomic_DNA"/>
</dbReference>
<comment type="caution">
    <text evidence="1">The sequence shown here is derived from an EMBL/GenBank/DDBJ whole genome shotgun (WGS) entry which is preliminary data.</text>
</comment>
<dbReference type="InterPro" id="IPR003458">
    <property type="entry name" value="Phage_T4_Gp38_tail_assem"/>
</dbReference>
<dbReference type="Proteomes" id="UP000194040">
    <property type="component" value="Unassembled WGS sequence"/>
</dbReference>
<protein>
    <recommendedName>
        <fullName evidence="3">Phage tail protein</fullName>
    </recommendedName>
</protein>
<dbReference type="PANTHER" id="PTHR34413:SF2">
    <property type="entry name" value="PROPHAGE TAIL FIBER ASSEMBLY PROTEIN HOMOLOG TFAE-RELATED"/>
    <property type="match status" value="1"/>
</dbReference>
<accession>A0ABX3XBV2</accession>